<feature type="domain" description="ABC-2 type transporter transmembrane" evidence="9">
    <location>
        <begin position="64"/>
        <end position="223"/>
    </location>
</feature>
<proteinExistence type="inferred from homology"/>
<evidence type="ECO:0000256" key="8">
    <source>
        <dbReference type="SAM" id="Phobius"/>
    </source>
</evidence>
<evidence type="ECO:0000256" key="1">
    <source>
        <dbReference type="ARBA" id="ARBA00004429"/>
    </source>
</evidence>
<dbReference type="KEGG" id="mtea:DK419_01220"/>
<dbReference type="PANTHER" id="PTHR30413:SF8">
    <property type="entry name" value="TRANSPORT PERMEASE PROTEIN"/>
    <property type="match status" value="1"/>
</dbReference>
<feature type="transmembrane region" description="Helical" evidence="8">
    <location>
        <begin position="32"/>
        <end position="56"/>
    </location>
</feature>
<protein>
    <submittedName>
        <fullName evidence="10">ABC transporter</fullName>
    </submittedName>
</protein>
<feature type="transmembrane region" description="Helical" evidence="8">
    <location>
        <begin position="183"/>
        <end position="206"/>
    </location>
</feature>
<comment type="similarity">
    <text evidence="2">Belongs to the ABC-2 integral membrane protein family.</text>
</comment>
<dbReference type="PANTHER" id="PTHR30413">
    <property type="entry name" value="INNER MEMBRANE TRANSPORT PERMEASE"/>
    <property type="match status" value="1"/>
</dbReference>
<dbReference type="EMBL" id="CP029553">
    <property type="protein sequence ID" value="AWN45119.1"/>
    <property type="molecule type" value="Genomic_DNA"/>
</dbReference>
<evidence type="ECO:0000256" key="4">
    <source>
        <dbReference type="ARBA" id="ARBA00022475"/>
    </source>
</evidence>
<gene>
    <name evidence="10" type="ORF">DK419_01220</name>
</gene>
<dbReference type="GO" id="GO:0015920">
    <property type="term" value="P:lipopolysaccharide transport"/>
    <property type="evidence" value="ECO:0007669"/>
    <property type="project" value="TreeGrafter"/>
</dbReference>
<keyword evidence="5 8" id="KW-0812">Transmembrane</keyword>
<feature type="transmembrane region" description="Helical" evidence="8">
    <location>
        <begin position="122"/>
        <end position="139"/>
    </location>
</feature>
<dbReference type="AlphaFoldDB" id="A0A2U8WGE7"/>
<dbReference type="Pfam" id="PF01061">
    <property type="entry name" value="ABC2_membrane"/>
    <property type="match status" value="1"/>
</dbReference>
<dbReference type="GO" id="GO:0140359">
    <property type="term" value="F:ABC-type transporter activity"/>
    <property type="evidence" value="ECO:0007669"/>
    <property type="project" value="InterPro"/>
</dbReference>
<dbReference type="Proteomes" id="UP000245444">
    <property type="component" value="Chromosome"/>
</dbReference>
<evidence type="ECO:0000259" key="9">
    <source>
        <dbReference type="Pfam" id="PF01061"/>
    </source>
</evidence>
<comment type="subcellular location">
    <subcellularLocation>
        <location evidence="1">Cell inner membrane</location>
        <topology evidence="1">Multi-pass membrane protein</topology>
    </subcellularLocation>
</comment>
<accession>A0A2U8WGE7</accession>
<dbReference type="OrthoDB" id="8479094at2"/>
<feature type="transmembrane region" description="Helical" evidence="8">
    <location>
        <begin position="232"/>
        <end position="254"/>
    </location>
</feature>
<evidence type="ECO:0000256" key="6">
    <source>
        <dbReference type="ARBA" id="ARBA00022989"/>
    </source>
</evidence>
<evidence type="ECO:0000256" key="3">
    <source>
        <dbReference type="ARBA" id="ARBA00022448"/>
    </source>
</evidence>
<organism evidence="10 11">
    <name type="scientific">Methylobacterium terrae</name>
    <dbReference type="NCBI Taxonomy" id="2202827"/>
    <lineage>
        <taxon>Bacteria</taxon>
        <taxon>Pseudomonadati</taxon>
        <taxon>Pseudomonadota</taxon>
        <taxon>Alphaproteobacteria</taxon>
        <taxon>Hyphomicrobiales</taxon>
        <taxon>Methylobacteriaceae</taxon>
        <taxon>Methylobacterium</taxon>
    </lineage>
</organism>
<evidence type="ECO:0000256" key="7">
    <source>
        <dbReference type="ARBA" id="ARBA00023136"/>
    </source>
</evidence>
<keyword evidence="4" id="KW-1003">Cell membrane</keyword>
<evidence type="ECO:0000256" key="2">
    <source>
        <dbReference type="ARBA" id="ARBA00007783"/>
    </source>
</evidence>
<evidence type="ECO:0000313" key="11">
    <source>
        <dbReference type="Proteomes" id="UP000245444"/>
    </source>
</evidence>
<sequence>MTQRMKSALEIQLDVLGALMLRDIRTRFGGTIWGYSIAVGWPCAHILVITAAYAIMHRPTPIGESIVLFAVTGLSPYIILNYTSRKMMEGPLQNRHLIYFPQVKFFDVVISRALVEMCTSSLSIFMVFFIAACCGAQIIPRDPYIFCESMMLALFFAMGMGFFNVFISQMYPQWQLIVVVPILIIYFTSGTIVMTEAMPAVIYGYLDWNPLMHIVKVCRSAFYPGYGAEADILFVLMVSGALALTGLVGIRFVVPRFLN</sequence>
<evidence type="ECO:0000256" key="5">
    <source>
        <dbReference type="ARBA" id="ARBA00022692"/>
    </source>
</evidence>
<reference evidence="10 11" key="1">
    <citation type="submission" date="2018-05" db="EMBL/GenBank/DDBJ databases">
        <title>Complete Genome Sequence of Methylobacterium sp. 17Sr1-28.</title>
        <authorList>
            <person name="Srinivasan S."/>
        </authorList>
    </citation>
    <scope>NUCLEOTIDE SEQUENCE [LARGE SCALE GENOMIC DNA]</scope>
    <source>
        <strain evidence="10 11">17Sr1-28</strain>
    </source>
</reference>
<dbReference type="GO" id="GO:0005886">
    <property type="term" value="C:plasma membrane"/>
    <property type="evidence" value="ECO:0007669"/>
    <property type="project" value="UniProtKB-SubCell"/>
</dbReference>
<keyword evidence="3" id="KW-0813">Transport</keyword>
<dbReference type="InterPro" id="IPR013525">
    <property type="entry name" value="ABC2_TM"/>
</dbReference>
<feature type="transmembrane region" description="Helical" evidence="8">
    <location>
        <begin position="151"/>
        <end position="171"/>
    </location>
</feature>
<keyword evidence="6 8" id="KW-1133">Transmembrane helix</keyword>
<name>A0A2U8WGE7_9HYPH</name>
<feature type="transmembrane region" description="Helical" evidence="8">
    <location>
        <begin position="62"/>
        <end position="80"/>
    </location>
</feature>
<keyword evidence="11" id="KW-1185">Reference proteome</keyword>
<keyword evidence="7 8" id="KW-0472">Membrane</keyword>
<evidence type="ECO:0000313" key="10">
    <source>
        <dbReference type="EMBL" id="AWN45119.1"/>
    </source>
</evidence>